<dbReference type="InterPro" id="IPR001119">
    <property type="entry name" value="SLH_dom"/>
</dbReference>
<keyword evidence="2" id="KW-0732">Signal</keyword>
<organism evidence="4 5">
    <name type="scientific">Thermobacillus xylanilyticus</name>
    <dbReference type="NCBI Taxonomy" id="76633"/>
    <lineage>
        <taxon>Bacteria</taxon>
        <taxon>Bacillati</taxon>
        <taxon>Bacillota</taxon>
        <taxon>Bacilli</taxon>
        <taxon>Bacillales</taxon>
        <taxon>Paenibacillaceae</taxon>
        <taxon>Thermobacillus</taxon>
    </lineage>
</organism>
<dbReference type="Pfam" id="PF00395">
    <property type="entry name" value="SLH"/>
    <property type="match status" value="3"/>
</dbReference>
<name>A0ABN7S120_THEXY</name>
<comment type="caution">
    <text evidence="4">The sequence shown here is derived from an EMBL/GenBank/DDBJ whole genome shotgun (WGS) entry which is preliminary data.</text>
</comment>
<proteinExistence type="predicted"/>
<feature type="region of interest" description="Disordered" evidence="1">
    <location>
        <begin position="30"/>
        <end position="58"/>
    </location>
</feature>
<dbReference type="PROSITE" id="PS51272">
    <property type="entry name" value="SLH"/>
    <property type="match status" value="3"/>
</dbReference>
<dbReference type="RefSeq" id="WP_213485243.1">
    <property type="nucleotide sequence ID" value="NZ_CAJRAY010000077.1"/>
</dbReference>
<feature type="domain" description="SLH" evidence="3">
    <location>
        <begin position="198"/>
        <end position="261"/>
    </location>
</feature>
<evidence type="ECO:0000256" key="2">
    <source>
        <dbReference type="SAM" id="SignalP"/>
    </source>
</evidence>
<gene>
    <name evidence="4" type="primary">txxe 2928</name>
    <name evidence="4" type="ORF">TXXE_14440</name>
</gene>
<reference evidence="4 5" key="1">
    <citation type="submission" date="2021-04" db="EMBL/GenBank/DDBJ databases">
        <authorList>
            <person name="Rakotoarivonina H."/>
        </authorList>
    </citation>
    <scope>NUCLEOTIDE SEQUENCE [LARGE SCALE GENOMIC DNA]</scope>
    <source>
        <strain evidence="4 5">XE</strain>
    </source>
</reference>
<feature type="signal peptide" evidence="2">
    <location>
        <begin position="1"/>
        <end position="28"/>
    </location>
</feature>
<evidence type="ECO:0000313" key="5">
    <source>
        <dbReference type="Proteomes" id="UP000681526"/>
    </source>
</evidence>
<feature type="compositionally biased region" description="Basic and acidic residues" evidence="1">
    <location>
        <begin position="30"/>
        <end position="57"/>
    </location>
</feature>
<accession>A0ABN7S120</accession>
<dbReference type="PANTHER" id="PTHR43308:SF5">
    <property type="entry name" value="S-LAYER PROTEIN _ PEPTIDOGLYCAN ENDO-BETA-N-ACETYLGLUCOSAMINIDASE"/>
    <property type="match status" value="1"/>
</dbReference>
<dbReference type="Proteomes" id="UP000681526">
    <property type="component" value="Unassembled WGS sequence"/>
</dbReference>
<feature type="chain" id="PRO_5047520395" evidence="2">
    <location>
        <begin position="29"/>
        <end position="406"/>
    </location>
</feature>
<evidence type="ECO:0000313" key="4">
    <source>
        <dbReference type="EMBL" id="CAG5090664.1"/>
    </source>
</evidence>
<dbReference type="EMBL" id="CAJRAY010000077">
    <property type="protein sequence ID" value="CAG5090664.1"/>
    <property type="molecule type" value="Genomic_DNA"/>
</dbReference>
<protein>
    <submittedName>
        <fullName evidence="4">S-layer domain protein</fullName>
    </submittedName>
</protein>
<dbReference type="InterPro" id="IPR051465">
    <property type="entry name" value="Cell_Envelope_Struct_Comp"/>
</dbReference>
<feature type="domain" description="SLH" evidence="3">
    <location>
        <begin position="133"/>
        <end position="195"/>
    </location>
</feature>
<evidence type="ECO:0000256" key="1">
    <source>
        <dbReference type="SAM" id="MobiDB-lite"/>
    </source>
</evidence>
<evidence type="ECO:0000259" key="3">
    <source>
        <dbReference type="PROSITE" id="PS51272"/>
    </source>
</evidence>
<sequence>MHSSAWRKTVISALAVMTLFGGAASAFADGKGKGHDKDNKGHNGHSHEKKPSDRKTSNEIVIRLQFKDEQEMKWALVPIMRLASKGVFTGYEDGTFKPHQTVSRIEALTAAVRMMGLREQAESEEEMRTELHFKDANKIVKQYPWAVGYVAVAVENGLFSETEDKVHPDKPADRLWATMLLVKALGLEDEAQAKHNASLPFRDAKDIPAGAVGYVAVAIEKGLITGYQDRTFKPNRPVTRAELAALLDRTDSQIPDERTVSGVVKAATNGAIVVTKSDNTDVVLPVAANAFIFRGGAKVDASALRAGDKVFVLTYNGEAVFIEVTQPASHSNAFTDAGILNSVTLNAEGRLSTISLTKNTDSGTLAVIYNVAKDVQIVGDASQLTAGRYIEVSGADSTVTKITIKA</sequence>
<dbReference type="PANTHER" id="PTHR43308">
    <property type="entry name" value="OUTER MEMBRANE PROTEIN ALPHA-RELATED"/>
    <property type="match status" value="1"/>
</dbReference>
<feature type="domain" description="SLH" evidence="3">
    <location>
        <begin position="62"/>
        <end position="125"/>
    </location>
</feature>
<keyword evidence="5" id="KW-1185">Reference proteome</keyword>